<dbReference type="EMBL" id="FMXA01000003">
    <property type="protein sequence ID" value="SDA38284.1"/>
    <property type="molecule type" value="Genomic_DNA"/>
</dbReference>
<feature type="coiled-coil region" evidence="1">
    <location>
        <begin position="70"/>
        <end position="120"/>
    </location>
</feature>
<keyword evidence="1" id="KW-0175">Coiled coil</keyword>
<dbReference type="GeneID" id="87755271"/>
<name>A0A1G5UXD4_9FIRM</name>
<feature type="chain" id="PRO_5011614336" evidence="2">
    <location>
        <begin position="26"/>
        <end position="557"/>
    </location>
</feature>
<dbReference type="Gene3D" id="2.160.20.20">
    <property type="match status" value="1"/>
</dbReference>
<dbReference type="RefSeq" id="WP_091362923.1">
    <property type="nucleotide sequence ID" value="NZ_FMXA01000003.1"/>
</dbReference>
<proteinExistence type="predicted"/>
<dbReference type="AlphaFoldDB" id="A0A1G5UXD4"/>
<keyword evidence="2" id="KW-0732">Signal</keyword>
<organism evidence="3 4">
    <name type="scientific">Allisonella histaminiformans</name>
    <dbReference type="NCBI Taxonomy" id="209880"/>
    <lineage>
        <taxon>Bacteria</taxon>
        <taxon>Bacillati</taxon>
        <taxon>Bacillota</taxon>
        <taxon>Negativicutes</taxon>
        <taxon>Veillonellales</taxon>
        <taxon>Veillonellaceae</taxon>
        <taxon>Allisonella</taxon>
    </lineage>
</organism>
<evidence type="ECO:0000313" key="3">
    <source>
        <dbReference type="EMBL" id="SDA38284.1"/>
    </source>
</evidence>
<evidence type="ECO:0000256" key="1">
    <source>
        <dbReference type="SAM" id="Coils"/>
    </source>
</evidence>
<sequence>MRHITIRAALCALAITGYLIPATFAAEPAAVSATQTASEDSQPVDMTSALLRGLESTLPTVEQKVQQGDYAQAESRLRERQAQEAAYKEAQAKQAAQQKAAEEAAKKAAAKAAAEEAARKAKEPPSVSQRTASGLYQGTAAVNYDLDGSYTEQAYTSKKNDENALRVTYARIAITNSTISKTGGNSTSLQDTIDSGLNAAFLGTGNSGTDISATKISSSAPNAIGAFSYGKSTFVRLTDSSVTTSGTGSAGVEVAGGGKLSAINTQVSTSGTNAPAINTGTNGGIITVEGGSYATTGADSPVIRAAGSVTSSKSSMTSAKAEAVRVIGTNAVILSQTAVDSTGAPYGVLMTSTSKEALSAGNAEFTMFGGSLTSHSGDGIVVTNTKATIHLTNNATITPKDGSNLLTVTANDGKRGWGYAGSNGGEADVFFDNTTLSGNISVDQYSRMNLILQNNSTFTGTINLTDNAAVTAKASEIRASANTSTDSDEDTPSIPDVITRNRAEVVVGAGSTWNLTADAHISSLMCMGTINYNGHQIVLADGTVMTGAEETTAETEN</sequence>
<dbReference type="InterPro" id="IPR012332">
    <property type="entry name" value="Autotransporter_pectin_lyase_C"/>
</dbReference>
<evidence type="ECO:0000313" key="4">
    <source>
        <dbReference type="Proteomes" id="UP000199689"/>
    </source>
</evidence>
<dbReference type="OrthoDB" id="355208at2"/>
<feature type="signal peptide" evidence="2">
    <location>
        <begin position="1"/>
        <end position="25"/>
    </location>
</feature>
<dbReference type="Proteomes" id="UP000199689">
    <property type="component" value="Unassembled WGS sequence"/>
</dbReference>
<reference evidence="3 4" key="1">
    <citation type="submission" date="2016-10" db="EMBL/GenBank/DDBJ databases">
        <authorList>
            <person name="de Groot N.N."/>
        </authorList>
    </citation>
    <scope>NUCLEOTIDE SEQUENCE [LARGE SCALE GENOMIC DNA]</scope>
    <source>
        <strain evidence="3 4">DSM 15230</strain>
    </source>
</reference>
<gene>
    <name evidence="3" type="ORF">SAMN02910343_00221</name>
</gene>
<protein>
    <submittedName>
        <fullName evidence="3">Uncharacterized protein</fullName>
    </submittedName>
</protein>
<evidence type="ECO:0000256" key="2">
    <source>
        <dbReference type="SAM" id="SignalP"/>
    </source>
</evidence>
<keyword evidence="4" id="KW-1185">Reference proteome</keyword>
<dbReference type="STRING" id="209880.SAMN02910343_00221"/>
<accession>A0A1G5UXD4</accession>